<dbReference type="PIR" id="I40622">
    <property type="entry name" value="I40622"/>
</dbReference>
<reference evidence="2" key="1">
    <citation type="journal article" date="1994" name="J. Bacteriol.">
        <title>Sporulation and primary sigma factor homologous genes in Clostridium acetobutylicum.</title>
        <authorList>
            <person name="Sauer U."/>
            <person name="Treuner A."/>
            <person name="Buchholz M."/>
            <person name="Santangelo J.D."/>
            <person name="Durre P."/>
        </authorList>
    </citation>
    <scope>NUCLEOTIDE SEQUENCE</scope>
    <source>
        <strain evidence="2">DSM 792</strain>
    </source>
</reference>
<protein>
    <submittedName>
        <fullName evidence="2">Putative orfX protein</fullName>
    </submittedName>
</protein>
<keyword evidence="1" id="KW-0472">Membrane</keyword>
<organism evidence="2">
    <name type="scientific">Clostridium acetobutylicum</name>
    <dbReference type="NCBI Taxonomy" id="1488"/>
    <lineage>
        <taxon>Bacteria</taxon>
        <taxon>Bacillati</taxon>
        <taxon>Bacillota</taxon>
        <taxon>Clostridia</taxon>
        <taxon>Eubacteriales</taxon>
        <taxon>Clostridiaceae</taxon>
        <taxon>Clostridium</taxon>
    </lineage>
</organism>
<keyword evidence="1" id="KW-0812">Transmembrane</keyword>
<keyword evidence="1" id="KW-1133">Transmembrane helix</keyword>
<dbReference type="EMBL" id="Z23079">
    <property type="protein sequence ID" value="CAA80619.1"/>
    <property type="molecule type" value="Genomic_DNA"/>
</dbReference>
<proteinExistence type="predicted"/>
<evidence type="ECO:0000256" key="1">
    <source>
        <dbReference type="SAM" id="Phobius"/>
    </source>
</evidence>
<name>Q8VVL3_CLOAT</name>
<gene>
    <name evidence="2" type="primary">putative orfX</name>
</gene>
<feature type="transmembrane region" description="Helical" evidence="1">
    <location>
        <begin position="12"/>
        <end position="30"/>
    </location>
</feature>
<accession>Q8VVL3</accession>
<feature type="transmembrane region" description="Helical" evidence="1">
    <location>
        <begin position="86"/>
        <end position="107"/>
    </location>
</feature>
<dbReference type="AlphaFoldDB" id="Q8VVL3"/>
<evidence type="ECO:0000313" key="2">
    <source>
        <dbReference type="EMBL" id="CAA80619.1"/>
    </source>
</evidence>
<sequence>MGTSKPSHPSLKNIFSFIIHFLGLIVQSLFTNKLSPFTSITSTPIFCMSVQSISISFPFENHPPTFEPGSIIDITLYSSVSIFKSLISPSFVPVLISITSMDFIAFIECDGKSIFSHLSIV</sequence>
<reference evidence="2" key="2">
    <citation type="submission" date="1997-09" db="EMBL/GenBank/DDBJ databases">
        <authorList>
            <person name="Santangelo J.D."/>
        </authorList>
    </citation>
    <scope>NUCLEOTIDE SEQUENCE</scope>
    <source>
        <strain evidence="2">DSM 792</strain>
    </source>
</reference>